<keyword evidence="2" id="KW-0963">Cytoplasm</keyword>
<reference evidence="6 7" key="1">
    <citation type="submission" date="2019-03" db="EMBL/GenBank/DDBJ databases">
        <title>Paraburkholderia sp. 4M-K11, isolated from subtropical forest soil.</title>
        <authorList>
            <person name="Gao Z.-H."/>
            <person name="Qiu L.-H."/>
        </authorList>
    </citation>
    <scope>NUCLEOTIDE SEQUENCE [LARGE SCALE GENOMIC DNA]</scope>
    <source>
        <strain evidence="6 7">4M-K11</strain>
    </source>
</reference>
<dbReference type="InterPro" id="IPR008622">
    <property type="entry name" value="FliT"/>
</dbReference>
<keyword evidence="6" id="KW-0282">Flagellum</keyword>
<evidence type="ECO:0000256" key="2">
    <source>
        <dbReference type="ARBA" id="ARBA00022490"/>
    </source>
</evidence>
<dbReference type="AlphaFoldDB" id="A0A4R5MBK8"/>
<evidence type="ECO:0000256" key="4">
    <source>
        <dbReference type="ARBA" id="ARBA00023186"/>
    </source>
</evidence>
<dbReference type="Proteomes" id="UP000295722">
    <property type="component" value="Unassembled WGS sequence"/>
</dbReference>
<keyword evidence="7" id="KW-1185">Reference proteome</keyword>
<keyword evidence="4" id="KW-0143">Chaperone</keyword>
<comment type="subcellular location">
    <subcellularLocation>
        <location evidence="1">Cytoplasm</location>
        <location evidence="1">Cytosol</location>
    </subcellularLocation>
</comment>
<evidence type="ECO:0000313" key="6">
    <source>
        <dbReference type="EMBL" id="TDG23946.1"/>
    </source>
</evidence>
<evidence type="ECO:0000313" key="7">
    <source>
        <dbReference type="Proteomes" id="UP000295722"/>
    </source>
</evidence>
<dbReference type="Pfam" id="PF05400">
    <property type="entry name" value="FliT"/>
    <property type="match status" value="1"/>
</dbReference>
<dbReference type="GO" id="GO:0044781">
    <property type="term" value="P:bacterial-type flagellum organization"/>
    <property type="evidence" value="ECO:0007669"/>
    <property type="project" value="UniProtKB-KW"/>
</dbReference>
<keyword evidence="6" id="KW-0966">Cell projection</keyword>
<accession>A0A4R5MBK8</accession>
<dbReference type="OrthoDB" id="9009188at2"/>
<protein>
    <recommendedName>
        <fullName evidence="5">Flagellar protein FliT</fullName>
    </recommendedName>
</protein>
<organism evidence="6 7">
    <name type="scientific">Paraburkholderia silviterrae</name>
    <dbReference type="NCBI Taxonomy" id="2528715"/>
    <lineage>
        <taxon>Bacteria</taxon>
        <taxon>Pseudomonadati</taxon>
        <taxon>Pseudomonadota</taxon>
        <taxon>Betaproteobacteria</taxon>
        <taxon>Burkholderiales</taxon>
        <taxon>Burkholderiaceae</taxon>
        <taxon>Paraburkholderia</taxon>
    </lineage>
</organism>
<name>A0A4R5MBK8_9BURK</name>
<dbReference type="EMBL" id="SMRP01000004">
    <property type="protein sequence ID" value="TDG23946.1"/>
    <property type="molecule type" value="Genomic_DNA"/>
</dbReference>
<gene>
    <name evidence="6" type="ORF">EYW47_10500</name>
</gene>
<evidence type="ECO:0000256" key="1">
    <source>
        <dbReference type="ARBA" id="ARBA00004514"/>
    </source>
</evidence>
<keyword evidence="3" id="KW-1005">Bacterial flagellum biogenesis</keyword>
<keyword evidence="6" id="KW-0969">Cilium</keyword>
<evidence type="ECO:0000256" key="3">
    <source>
        <dbReference type="ARBA" id="ARBA00022795"/>
    </source>
</evidence>
<dbReference type="RefSeq" id="WP_133194804.1">
    <property type="nucleotide sequence ID" value="NZ_JBHUCW010000018.1"/>
</dbReference>
<evidence type="ECO:0000256" key="5">
    <source>
        <dbReference type="ARBA" id="ARBA00093797"/>
    </source>
</evidence>
<comment type="caution">
    <text evidence="6">The sequence shown here is derived from an EMBL/GenBank/DDBJ whole genome shotgun (WGS) entry which is preliminary data.</text>
</comment>
<proteinExistence type="predicted"/>
<sequence length="99" mass="10992">MQARADIERIWQLTKAIEQAAAVGEWERASQLASERSPLLMSLTAPQTPAVLDVLKQVHAIDAQIAEAARNAKTELNTEYQAAMQATRNANLYQRVAQF</sequence>